<dbReference type="EMBL" id="BAABFT010000004">
    <property type="protein sequence ID" value="GAA4320061.1"/>
    <property type="molecule type" value="Genomic_DNA"/>
</dbReference>
<evidence type="ECO:0000313" key="2">
    <source>
        <dbReference type="EMBL" id="GAA4320061.1"/>
    </source>
</evidence>
<dbReference type="Proteomes" id="UP001500582">
    <property type="component" value="Unassembled WGS sequence"/>
</dbReference>
<dbReference type="Gene3D" id="1.10.3210.10">
    <property type="entry name" value="Hypothetical protein af1432"/>
    <property type="match status" value="1"/>
</dbReference>
<proteinExistence type="predicted"/>
<accession>A0ABP8GA38</accession>
<gene>
    <name evidence="2" type="ORF">GCM10023149_19120</name>
</gene>
<dbReference type="InterPro" id="IPR006674">
    <property type="entry name" value="HD_domain"/>
</dbReference>
<dbReference type="InterPro" id="IPR003607">
    <property type="entry name" value="HD/PDEase_dom"/>
</dbReference>
<evidence type="ECO:0000313" key="3">
    <source>
        <dbReference type="Proteomes" id="UP001500582"/>
    </source>
</evidence>
<protein>
    <recommendedName>
        <fullName evidence="1">HD/PDEase domain-containing protein</fullName>
    </recommendedName>
</protein>
<comment type="caution">
    <text evidence="2">The sequence shown here is derived from an EMBL/GenBank/DDBJ whole genome shotgun (WGS) entry which is preliminary data.</text>
</comment>
<sequence length="196" mass="22337">MQFEQVAEFILNKMQRELPAHLTYHDVEHTRDVVNAAKQLAQLENVNAGDTQLLLTAAMYHDAGHIVKSEGHEEESCLIAGRTLPNYGYTPAQIEQICGIIRATRLPQSPANHLEQIIADADLDYLGRDDFFAISHKLYLELAHTGAVTNENEWNKKQIDFLENHRYFTKTAINLRQAKKEQNIEQIKSQNSNLAE</sequence>
<feature type="domain" description="HD/PDEase" evidence="1">
    <location>
        <begin position="22"/>
        <end position="135"/>
    </location>
</feature>
<name>A0ABP8GA38_9SPHI</name>
<dbReference type="RefSeq" id="WP_345210825.1">
    <property type="nucleotide sequence ID" value="NZ_BAABFT010000004.1"/>
</dbReference>
<evidence type="ECO:0000259" key="1">
    <source>
        <dbReference type="SMART" id="SM00471"/>
    </source>
</evidence>
<dbReference type="SUPFAM" id="SSF109604">
    <property type="entry name" value="HD-domain/PDEase-like"/>
    <property type="match status" value="1"/>
</dbReference>
<keyword evidence="3" id="KW-1185">Reference proteome</keyword>
<dbReference type="SMART" id="SM00471">
    <property type="entry name" value="HDc"/>
    <property type="match status" value="1"/>
</dbReference>
<reference evidence="3" key="1">
    <citation type="journal article" date="2019" name="Int. J. Syst. Evol. Microbiol.">
        <title>The Global Catalogue of Microorganisms (GCM) 10K type strain sequencing project: providing services to taxonomists for standard genome sequencing and annotation.</title>
        <authorList>
            <consortium name="The Broad Institute Genomics Platform"/>
            <consortium name="The Broad Institute Genome Sequencing Center for Infectious Disease"/>
            <person name="Wu L."/>
            <person name="Ma J."/>
        </authorList>
    </citation>
    <scope>NUCLEOTIDE SEQUENCE [LARGE SCALE GENOMIC DNA]</scope>
    <source>
        <strain evidence="3">JCM 17705</strain>
    </source>
</reference>
<dbReference type="Pfam" id="PF01966">
    <property type="entry name" value="HD"/>
    <property type="match status" value="1"/>
</dbReference>
<dbReference type="CDD" id="cd00077">
    <property type="entry name" value="HDc"/>
    <property type="match status" value="1"/>
</dbReference>
<organism evidence="2 3">
    <name type="scientific">Mucilaginibacter gynuensis</name>
    <dbReference type="NCBI Taxonomy" id="1302236"/>
    <lineage>
        <taxon>Bacteria</taxon>
        <taxon>Pseudomonadati</taxon>
        <taxon>Bacteroidota</taxon>
        <taxon>Sphingobacteriia</taxon>
        <taxon>Sphingobacteriales</taxon>
        <taxon>Sphingobacteriaceae</taxon>
        <taxon>Mucilaginibacter</taxon>
    </lineage>
</organism>